<organism evidence="1 2">
    <name type="scientific">[Collinsella] massiliensis</name>
    <dbReference type="NCBI Taxonomy" id="1232426"/>
    <lineage>
        <taxon>Bacteria</taxon>
        <taxon>Bacillati</taxon>
        <taxon>Actinomycetota</taxon>
        <taxon>Coriobacteriia</taxon>
        <taxon>Coriobacteriales</taxon>
        <taxon>Coriobacteriaceae</taxon>
        <taxon>Enorma</taxon>
    </lineage>
</organism>
<reference evidence="2" key="1">
    <citation type="submission" date="2017-04" db="EMBL/GenBank/DDBJ databases">
        <title>Function of individual gut microbiota members based on whole genome sequencing of pure cultures obtained from chicken caecum.</title>
        <authorList>
            <person name="Medvecky M."/>
            <person name="Cejkova D."/>
            <person name="Polansky O."/>
            <person name="Karasova D."/>
            <person name="Kubasova T."/>
            <person name="Cizek A."/>
            <person name="Rychlik I."/>
        </authorList>
    </citation>
    <scope>NUCLEOTIDE SEQUENCE [LARGE SCALE GENOMIC DNA]</scope>
    <source>
        <strain evidence="2">An5</strain>
    </source>
</reference>
<name>A0A1Y3XSS1_9ACTN</name>
<sequence length="247" mass="27573">MRDNTAIEILFPEYGNQGGDNGNAMILRESLPEATFIETSYGDMPYFVDHEPSLIMMNSMPEMQQENAIKALMPHRARLQELVDAGTPVLFTGIAGEVLARSIANPDGSVVEGLGILDATVERREPQRFRDVNLGVFDPGDGSAPIELVGYKIQFTQVRGDNSRDYFCKNEVGFGLNEGTKLEGFRMKNLMVTWMLGPLLPLNPDFTAWLLRLVTGEEVRPAFEEASRASYERRLTEFRIPGVGMHV</sequence>
<protein>
    <submittedName>
        <fullName evidence="1">Glutamine amidotransferase</fullName>
    </submittedName>
</protein>
<dbReference type="EMBL" id="NFIE01000011">
    <property type="protein sequence ID" value="OUN88582.1"/>
    <property type="molecule type" value="Genomic_DNA"/>
</dbReference>
<dbReference type="OrthoDB" id="9782045at2"/>
<keyword evidence="2" id="KW-1185">Reference proteome</keyword>
<evidence type="ECO:0000313" key="2">
    <source>
        <dbReference type="Proteomes" id="UP000195781"/>
    </source>
</evidence>
<proteinExistence type="predicted"/>
<dbReference type="GO" id="GO:0016740">
    <property type="term" value="F:transferase activity"/>
    <property type="evidence" value="ECO:0007669"/>
    <property type="project" value="UniProtKB-KW"/>
</dbReference>
<dbReference type="RefSeq" id="WP_094335550.1">
    <property type="nucleotide sequence ID" value="NZ_NFIE01000011.1"/>
</dbReference>
<gene>
    <name evidence="1" type="ORF">B5G02_05865</name>
</gene>
<evidence type="ECO:0000313" key="1">
    <source>
        <dbReference type="EMBL" id="OUN88582.1"/>
    </source>
</evidence>
<keyword evidence="1" id="KW-0808">Transferase</keyword>
<dbReference type="Proteomes" id="UP000195781">
    <property type="component" value="Unassembled WGS sequence"/>
</dbReference>
<dbReference type="AlphaFoldDB" id="A0A1Y3XSS1"/>
<accession>A0A1Y3XSS1</accession>
<keyword evidence="1" id="KW-0315">Glutamine amidotransferase</keyword>
<comment type="caution">
    <text evidence="1">The sequence shown here is derived from an EMBL/GenBank/DDBJ whole genome shotgun (WGS) entry which is preliminary data.</text>
</comment>